<dbReference type="HOGENOM" id="CLU_542970_0_0_1"/>
<dbReference type="GO" id="GO:0008270">
    <property type="term" value="F:zinc ion binding"/>
    <property type="evidence" value="ECO:0007669"/>
    <property type="project" value="UniProtKB-KW"/>
</dbReference>
<feature type="compositionally biased region" description="Polar residues" evidence="3">
    <location>
        <begin position="434"/>
        <end position="449"/>
    </location>
</feature>
<dbReference type="PROSITE" id="PS50103">
    <property type="entry name" value="ZF_C3H1"/>
    <property type="match status" value="1"/>
</dbReference>
<organism evidence="6">
    <name type="scientific">Hypocrea jecorina (strain QM6a)</name>
    <name type="common">Trichoderma reesei</name>
    <dbReference type="NCBI Taxonomy" id="431241"/>
    <lineage>
        <taxon>Eukaryota</taxon>
        <taxon>Fungi</taxon>
        <taxon>Dikarya</taxon>
        <taxon>Ascomycota</taxon>
        <taxon>Pezizomycotina</taxon>
        <taxon>Sordariomycetes</taxon>
        <taxon>Hypocreomycetidae</taxon>
        <taxon>Hypocreales</taxon>
        <taxon>Hypocreaceae</taxon>
        <taxon>Trichoderma</taxon>
    </lineage>
</organism>
<dbReference type="PANTHER" id="PTHR37543:SF1">
    <property type="entry name" value="CCCH ZINC FINGER DNA BINDING PROTEIN (AFU_ORTHOLOGUE AFUA_5G12760)"/>
    <property type="match status" value="1"/>
</dbReference>
<dbReference type="PANTHER" id="PTHR37543">
    <property type="entry name" value="CCCH ZINC FINGER DNA BINDING PROTEIN (AFU_ORTHOLOGUE AFUA_5G12760)"/>
    <property type="match status" value="1"/>
</dbReference>
<keyword evidence="2" id="KW-0175">Coiled coil</keyword>
<feature type="compositionally biased region" description="Basic and acidic residues" evidence="3">
    <location>
        <begin position="463"/>
        <end position="475"/>
    </location>
</feature>
<dbReference type="VEuPathDB" id="FungiDB:TRIREDRAFT_103063"/>
<accession>G0R9B8</accession>
<evidence type="ECO:0000256" key="3">
    <source>
        <dbReference type="SAM" id="MobiDB-lite"/>
    </source>
</evidence>
<name>G0R9B8_HYPJQ</name>
<proteinExistence type="predicted"/>
<evidence type="ECO:0000313" key="5">
    <source>
        <dbReference type="EMBL" id="EGR52994.1"/>
    </source>
</evidence>
<feature type="domain" description="C3H1-type" evidence="4">
    <location>
        <begin position="477"/>
        <end position="502"/>
    </location>
</feature>
<dbReference type="GeneID" id="18480548"/>
<reference evidence="5 6" key="1">
    <citation type="journal article" date="2008" name="Nat. Biotechnol.">
        <title>Genome sequencing and analysis of the biomass-degrading fungus Trichoderma reesei (syn. Hypocrea jecorina).</title>
        <authorList>
            <person name="Martinez D."/>
            <person name="Berka R.M."/>
            <person name="Henrissat B."/>
            <person name="Saloheimo M."/>
            <person name="Arvas M."/>
            <person name="Baker S.E."/>
            <person name="Chapman J."/>
            <person name="Chertkov O."/>
            <person name="Coutinho P.M."/>
            <person name="Cullen D."/>
            <person name="Danchin E.G."/>
            <person name="Grigoriev I.V."/>
            <person name="Harris P."/>
            <person name="Jackson M."/>
            <person name="Kubicek C.P."/>
            <person name="Han C.S."/>
            <person name="Ho I."/>
            <person name="Larrondo L.F."/>
            <person name="de Leon A.L."/>
            <person name="Magnuson J.K."/>
            <person name="Merino S."/>
            <person name="Misra M."/>
            <person name="Nelson B."/>
            <person name="Putnam N."/>
            <person name="Robbertse B."/>
            <person name="Salamov A.A."/>
            <person name="Schmoll M."/>
            <person name="Terry A."/>
            <person name="Thayer N."/>
            <person name="Westerholm-Parvinen A."/>
            <person name="Schoch C.L."/>
            <person name="Yao J."/>
            <person name="Barabote R."/>
            <person name="Nelson M.A."/>
            <person name="Detter C."/>
            <person name="Bruce D."/>
            <person name="Kuske C.R."/>
            <person name="Xie G."/>
            <person name="Richardson P."/>
            <person name="Rokhsar D.S."/>
            <person name="Lucas S.M."/>
            <person name="Rubin E.M."/>
            <person name="Dunn-Coleman N."/>
            <person name="Ward M."/>
            <person name="Brettin T.S."/>
        </authorList>
    </citation>
    <scope>NUCLEOTIDE SEQUENCE [LARGE SCALE GENOMIC DNA]</scope>
    <source>
        <strain evidence="5 6">QM6a</strain>
    </source>
</reference>
<dbReference type="STRING" id="431241.G0R9B8"/>
<gene>
    <name evidence="5" type="ORF">TRIREDRAFT_103063</name>
</gene>
<keyword evidence="6" id="KW-1185">Reference proteome</keyword>
<evidence type="ECO:0000313" key="6">
    <source>
        <dbReference type="Proteomes" id="UP000008984"/>
    </source>
</evidence>
<dbReference type="Proteomes" id="UP000008984">
    <property type="component" value="Unassembled WGS sequence"/>
</dbReference>
<dbReference type="OrthoDB" id="2270193at2759"/>
<dbReference type="Pfam" id="PF25540">
    <property type="entry name" value="DUF7923"/>
    <property type="match status" value="1"/>
</dbReference>
<dbReference type="AlphaFoldDB" id="G0R9B8"/>
<protein>
    <submittedName>
        <fullName evidence="5">Predicted protein</fullName>
    </submittedName>
</protein>
<feature type="zinc finger region" description="C3H1-type" evidence="1">
    <location>
        <begin position="477"/>
        <end position="502"/>
    </location>
</feature>
<keyword evidence="1" id="KW-0479">Metal-binding</keyword>
<sequence length="502" mass="55905">MAAVGTIVLCSRPAGMDIPLSEDLEWWIWSGDCDAAGDGVAEIEERNGTQGMKPDQDDRCHKISRVTMDRPHLTDSESGIGGLLTAEPWNLLDKAGKRAGIPHQSSHPCPLTYPPHSCLPKPILCHYTMLNNDDLERAACKLADFRQDSSLSKILDQYAALIESYKQLKSDYEEERDNREKYKRMAQGRGGKPFVLVLINGNDYNFPEHLMTEWESGGVAVAEVLKNAIMGSPRWKNLDHCEIMVRVYVDMRTWAEVLRNVLDPKHQSISVSAFAAGFNKSNNLFDIVDTGSLEKTDDKLRAALDLYAAGPQCKHIFFAGCLDARYVPDLAKHIDKREKFTLIESPEGKPCKDLLTLGMNIEAFDSLFEAQRIVSGTLNSGSSDWTPDFSHSDSMSAISGLQRWTSRREPKEESSWFDLTRIGLSTGDDERSRSPSIVTAGSKTETSSVVPKKAQVKSNTSAKLEDAEKKDPGMVAEKPRKTCKFFKKDAGCRFGSGCKFRH</sequence>
<keyword evidence="1" id="KW-0862">Zinc</keyword>
<feature type="coiled-coil region" evidence="2">
    <location>
        <begin position="155"/>
        <end position="185"/>
    </location>
</feature>
<keyword evidence="1" id="KW-0863">Zinc-finger</keyword>
<dbReference type="EMBL" id="GL985056">
    <property type="protein sequence ID" value="EGR52994.1"/>
    <property type="molecule type" value="Genomic_DNA"/>
</dbReference>
<evidence type="ECO:0000259" key="4">
    <source>
        <dbReference type="PROSITE" id="PS50103"/>
    </source>
</evidence>
<evidence type="ECO:0000256" key="1">
    <source>
        <dbReference type="PROSITE-ProRule" id="PRU00723"/>
    </source>
</evidence>
<dbReference type="KEGG" id="tre:TRIREDRAFT_103063"/>
<dbReference type="InterPro" id="IPR057683">
    <property type="entry name" value="DUF7923"/>
</dbReference>
<dbReference type="RefSeq" id="XP_006961817.1">
    <property type="nucleotide sequence ID" value="XM_006961755.1"/>
</dbReference>
<dbReference type="eggNOG" id="ENOG502SJHR">
    <property type="taxonomic scope" value="Eukaryota"/>
</dbReference>
<evidence type="ECO:0000256" key="2">
    <source>
        <dbReference type="SAM" id="Coils"/>
    </source>
</evidence>
<feature type="region of interest" description="Disordered" evidence="3">
    <location>
        <begin position="427"/>
        <end position="475"/>
    </location>
</feature>
<dbReference type="InterPro" id="IPR000571">
    <property type="entry name" value="Znf_CCCH"/>
</dbReference>